<protein>
    <submittedName>
        <fullName evidence="2">Uncharacterized protein</fullName>
    </submittedName>
</protein>
<dbReference type="Proteomes" id="UP000887565">
    <property type="component" value="Unplaced"/>
</dbReference>
<name>A0A915L5E2_ROMCU</name>
<dbReference type="AlphaFoldDB" id="A0A915L5E2"/>
<proteinExistence type="predicted"/>
<evidence type="ECO:0000313" key="1">
    <source>
        <dbReference type="Proteomes" id="UP000887565"/>
    </source>
</evidence>
<accession>A0A915L5E2</accession>
<sequence>MFVLCTARLFTYNPGKTGFDRRGSFVDIMTLYASKKLKKIGGQTGHLLYYIDLYLWRAFAQIQRSSPGHLLTFSQRRERKSQDP</sequence>
<keyword evidence="1" id="KW-1185">Reference proteome</keyword>
<evidence type="ECO:0000313" key="2">
    <source>
        <dbReference type="WBParaSite" id="nRc.2.0.1.t45977-RA"/>
    </source>
</evidence>
<reference evidence="2" key="1">
    <citation type="submission" date="2022-11" db="UniProtKB">
        <authorList>
            <consortium name="WormBaseParasite"/>
        </authorList>
    </citation>
    <scope>IDENTIFICATION</scope>
</reference>
<dbReference type="WBParaSite" id="nRc.2.0.1.t45977-RA">
    <property type="protein sequence ID" value="nRc.2.0.1.t45977-RA"/>
    <property type="gene ID" value="nRc.2.0.1.g45977"/>
</dbReference>
<organism evidence="1 2">
    <name type="scientific">Romanomermis culicivorax</name>
    <name type="common">Nematode worm</name>
    <dbReference type="NCBI Taxonomy" id="13658"/>
    <lineage>
        <taxon>Eukaryota</taxon>
        <taxon>Metazoa</taxon>
        <taxon>Ecdysozoa</taxon>
        <taxon>Nematoda</taxon>
        <taxon>Enoplea</taxon>
        <taxon>Dorylaimia</taxon>
        <taxon>Mermithida</taxon>
        <taxon>Mermithoidea</taxon>
        <taxon>Mermithidae</taxon>
        <taxon>Romanomermis</taxon>
    </lineage>
</organism>